<dbReference type="AlphaFoldDB" id="A0A5C1Y6U3"/>
<organism evidence="7 8">
    <name type="scientific">Protaetiibacter larvae</name>
    <dbReference type="NCBI Taxonomy" id="2592654"/>
    <lineage>
        <taxon>Bacteria</taxon>
        <taxon>Bacillati</taxon>
        <taxon>Actinomycetota</taxon>
        <taxon>Actinomycetes</taxon>
        <taxon>Micrococcales</taxon>
        <taxon>Microbacteriaceae</taxon>
        <taxon>Protaetiibacter</taxon>
    </lineage>
</organism>
<comment type="subcellular location">
    <subcellularLocation>
        <location evidence="1">Cell membrane</location>
        <topology evidence="1">Multi-pass membrane protein</topology>
    </subcellularLocation>
</comment>
<sequence length="405" mass="39627">MELRRVIGVPTATGVGVAAMLGAGVFAVWAPAAGLAGAGLLVALGIAVLIAALNATSTTRLARAFPDSGGVYAFARGLGAPRLGFAAGALFLVGKVASAAAIARVAGEYLASGLTPGFAGPIAVALLAVLAVVNASGVRHTAVVSGATATGVVTLLVIADAVGLAHLGTPHPLDWPDAPAGLLPAATIIFFTFAGYARVATLGGEVRDPRRTLPIAVTAAIGIVAVLATATALILLLGLGTEALAASSSPLADLAGPGWRSYVIAAAVLACVGSALGVLAGLSRTVQAMAAAGELPRGLRVLHERTATPVRADAVVAVLAAIATLVAPSALLIGASAGAVLGYYAIAHLLAWRLGGLGGRLVAVVGGLGCLLLAAWAPPLALLAAATVLVAAFLARALVRARRHA</sequence>
<feature type="transmembrane region" description="Helical" evidence="6">
    <location>
        <begin position="259"/>
        <end position="282"/>
    </location>
</feature>
<keyword evidence="8" id="KW-1185">Reference proteome</keyword>
<evidence type="ECO:0000256" key="6">
    <source>
        <dbReference type="SAM" id="Phobius"/>
    </source>
</evidence>
<evidence type="ECO:0000313" key="8">
    <source>
        <dbReference type="Proteomes" id="UP000322159"/>
    </source>
</evidence>
<dbReference type="Pfam" id="PF13520">
    <property type="entry name" value="AA_permease_2"/>
    <property type="match status" value="1"/>
</dbReference>
<protein>
    <submittedName>
        <fullName evidence="7">APC family permease</fullName>
    </submittedName>
</protein>
<evidence type="ECO:0000256" key="2">
    <source>
        <dbReference type="ARBA" id="ARBA00022475"/>
    </source>
</evidence>
<feature type="transmembrane region" description="Helical" evidence="6">
    <location>
        <begin position="213"/>
        <end position="239"/>
    </location>
</feature>
<dbReference type="PANTHER" id="PTHR42770:SF7">
    <property type="entry name" value="MEMBRANE PROTEIN"/>
    <property type="match status" value="1"/>
</dbReference>
<dbReference type="Gene3D" id="1.20.1740.10">
    <property type="entry name" value="Amino acid/polyamine transporter I"/>
    <property type="match status" value="1"/>
</dbReference>
<evidence type="ECO:0000256" key="1">
    <source>
        <dbReference type="ARBA" id="ARBA00004651"/>
    </source>
</evidence>
<feature type="transmembrane region" description="Helical" evidence="6">
    <location>
        <begin position="310"/>
        <end position="327"/>
    </location>
</feature>
<feature type="transmembrane region" description="Helical" evidence="6">
    <location>
        <begin position="83"/>
        <end position="106"/>
    </location>
</feature>
<dbReference type="GO" id="GO:0022857">
    <property type="term" value="F:transmembrane transporter activity"/>
    <property type="evidence" value="ECO:0007669"/>
    <property type="project" value="InterPro"/>
</dbReference>
<evidence type="ECO:0000256" key="5">
    <source>
        <dbReference type="ARBA" id="ARBA00023136"/>
    </source>
</evidence>
<dbReference type="EMBL" id="CP043504">
    <property type="protein sequence ID" value="QEO09531.1"/>
    <property type="molecule type" value="Genomic_DNA"/>
</dbReference>
<reference evidence="7 8" key="1">
    <citation type="submission" date="2019-09" db="EMBL/GenBank/DDBJ databases">
        <title>Genome sequencing of strain KACC 19322.</title>
        <authorList>
            <person name="Heo J."/>
            <person name="Kim S.-J."/>
            <person name="Kim J.-S."/>
            <person name="Hong S.-B."/>
            <person name="Kwon S.-W."/>
        </authorList>
    </citation>
    <scope>NUCLEOTIDE SEQUENCE [LARGE SCALE GENOMIC DNA]</scope>
    <source>
        <strain evidence="7 8">KACC 19322</strain>
    </source>
</reference>
<name>A0A5C1Y6U3_9MICO</name>
<evidence type="ECO:0000256" key="4">
    <source>
        <dbReference type="ARBA" id="ARBA00022989"/>
    </source>
</evidence>
<evidence type="ECO:0000256" key="3">
    <source>
        <dbReference type="ARBA" id="ARBA00022692"/>
    </source>
</evidence>
<feature type="transmembrane region" description="Helical" evidence="6">
    <location>
        <begin position="35"/>
        <end position="53"/>
    </location>
</feature>
<dbReference type="GO" id="GO:0005886">
    <property type="term" value="C:plasma membrane"/>
    <property type="evidence" value="ECO:0007669"/>
    <property type="project" value="UniProtKB-SubCell"/>
</dbReference>
<feature type="transmembrane region" description="Helical" evidence="6">
    <location>
        <begin position="182"/>
        <end position="201"/>
    </location>
</feature>
<feature type="transmembrane region" description="Helical" evidence="6">
    <location>
        <begin position="118"/>
        <end position="135"/>
    </location>
</feature>
<feature type="transmembrane region" description="Helical" evidence="6">
    <location>
        <begin position="142"/>
        <end position="162"/>
    </location>
</feature>
<dbReference type="PIRSF" id="PIRSF006060">
    <property type="entry name" value="AA_transporter"/>
    <property type="match status" value="1"/>
</dbReference>
<dbReference type="Proteomes" id="UP000322159">
    <property type="component" value="Chromosome"/>
</dbReference>
<keyword evidence="3 6" id="KW-0812">Transmembrane</keyword>
<dbReference type="KEGG" id="lyk:FLP23_05605"/>
<dbReference type="InterPro" id="IPR050367">
    <property type="entry name" value="APC_superfamily"/>
</dbReference>
<accession>A0A5C1Y6U3</accession>
<dbReference type="OrthoDB" id="259687at2"/>
<dbReference type="InterPro" id="IPR002293">
    <property type="entry name" value="AA/rel_permease1"/>
</dbReference>
<dbReference type="RefSeq" id="WP_149324952.1">
    <property type="nucleotide sequence ID" value="NZ_CP043504.1"/>
</dbReference>
<proteinExistence type="predicted"/>
<gene>
    <name evidence="7" type="ORF">FLP23_05605</name>
</gene>
<dbReference type="PANTHER" id="PTHR42770">
    <property type="entry name" value="AMINO ACID TRANSPORTER-RELATED"/>
    <property type="match status" value="1"/>
</dbReference>
<evidence type="ECO:0000313" key="7">
    <source>
        <dbReference type="EMBL" id="QEO09531.1"/>
    </source>
</evidence>
<keyword evidence="2" id="KW-1003">Cell membrane</keyword>
<feature type="transmembrane region" description="Helical" evidence="6">
    <location>
        <begin position="7"/>
        <end position="29"/>
    </location>
</feature>
<feature type="transmembrane region" description="Helical" evidence="6">
    <location>
        <begin position="357"/>
        <end position="376"/>
    </location>
</feature>
<keyword evidence="4 6" id="KW-1133">Transmembrane helix</keyword>
<keyword evidence="5 6" id="KW-0472">Membrane</keyword>